<dbReference type="GeneID" id="81380251"/>
<proteinExistence type="predicted"/>
<reference evidence="3" key="2">
    <citation type="journal article" date="2023" name="IMA Fungus">
        <title>Comparative genomic study of the Penicillium genus elucidates a diverse pangenome and 15 lateral gene transfer events.</title>
        <authorList>
            <person name="Petersen C."/>
            <person name="Sorensen T."/>
            <person name="Nielsen M.R."/>
            <person name="Sondergaard T.E."/>
            <person name="Sorensen J.L."/>
            <person name="Fitzpatrick D.A."/>
            <person name="Frisvad J.C."/>
            <person name="Nielsen K.L."/>
        </authorList>
    </citation>
    <scope>NUCLEOTIDE SEQUENCE</scope>
    <source>
        <strain evidence="3">IBT 23319</strain>
    </source>
</reference>
<evidence type="ECO:0000313" key="3">
    <source>
        <dbReference type="EMBL" id="KAJ5240573.1"/>
    </source>
</evidence>
<evidence type="ECO:0000256" key="1">
    <source>
        <dbReference type="SAM" id="MobiDB-lite"/>
    </source>
</evidence>
<accession>A0A9W9P9X8</accession>
<keyword evidence="4" id="KW-1185">Reference proteome</keyword>
<organism evidence="3 4">
    <name type="scientific">Penicillium citrinum</name>
    <dbReference type="NCBI Taxonomy" id="5077"/>
    <lineage>
        <taxon>Eukaryota</taxon>
        <taxon>Fungi</taxon>
        <taxon>Dikarya</taxon>
        <taxon>Ascomycota</taxon>
        <taxon>Pezizomycotina</taxon>
        <taxon>Eurotiomycetes</taxon>
        <taxon>Eurotiomycetidae</taxon>
        <taxon>Eurotiales</taxon>
        <taxon>Aspergillaceae</taxon>
        <taxon>Penicillium</taxon>
    </lineage>
</organism>
<dbReference type="AlphaFoldDB" id="A0A9W9P9X8"/>
<feature type="chain" id="PRO_5040864725" evidence="2">
    <location>
        <begin position="19"/>
        <end position="149"/>
    </location>
</feature>
<protein>
    <submittedName>
        <fullName evidence="3">Uncharacterized protein</fullName>
    </submittedName>
</protein>
<name>A0A9W9P9X8_PENCI</name>
<sequence>MLLQNLLTGATILAIAIASPIEIGILARDDPKPPDHSVCALNEIPATNNWAIYAPLDAVGLDGKCGNHYLNNLRGRCGVITTWKCWHVNKDGKHIDSHDEPENVEGAVMTFYTSVFCSSNDVMAAMGASAKNDERPDSCSEPPKWMLPP</sequence>
<evidence type="ECO:0000313" key="4">
    <source>
        <dbReference type="Proteomes" id="UP001147733"/>
    </source>
</evidence>
<dbReference type="RefSeq" id="XP_056503578.1">
    <property type="nucleotide sequence ID" value="XM_056641084.1"/>
</dbReference>
<dbReference type="OrthoDB" id="3867638at2759"/>
<keyword evidence="2" id="KW-0732">Signal</keyword>
<gene>
    <name evidence="3" type="ORF">N7469_002164</name>
</gene>
<dbReference type="EMBL" id="JAPQKT010000002">
    <property type="protein sequence ID" value="KAJ5240573.1"/>
    <property type="molecule type" value="Genomic_DNA"/>
</dbReference>
<dbReference type="Proteomes" id="UP001147733">
    <property type="component" value="Unassembled WGS sequence"/>
</dbReference>
<feature type="region of interest" description="Disordered" evidence="1">
    <location>
        <begin position="128"/>
        <end position="149"/>
    </location>
</feature>
<reference evidence="3" key="1">
    <citation type="submission" date="2022-11" db="EMBL/GenBank/DDBJ databases">
        <authorList>
            <person name="Petersen C."/>
        </authorList>
    </citation>
    <scope>NUCLEOTIDE SEQUENCE</scope>
    <source>
        <strain evidence="3">IBT 23319</strain>
    </source>
</reference>
<comment type="caution">
    <text evidence="3">The sequence shown here is derived from an EMBL/GenBank/DDBJ whole genome shotgun (WGS) entry which is preliminary data.</text>
</comment>
<evidence type="ECO:0000256" key="2">
    <source>
        <dbReference type="SAM" id="SignalP"/>
    </source>
</evidence>
<feature type="signal peptide" evidence="2">
    <location>
        <begin position="1"/>
        <end position="18"/>
    </location>
</feature>